<dbReference type="PROSITE" id="PS00010">
    <property type="entry name" value="ASX_HYDROXYL"/>
    <property type="match status" value="2"/>
</dbReference>
<dbReference type="InterPro" id="IPR049883">
    <property type="entry name" value="NOTCH1_EGF-like"/>
</dbReference>
<dbReference type="SUPFAM" id="SSF57184">
    <property type="entry name" value="Growth factor receptor domain"/>
    <property type="match status" value="1"/>
</dbReference>
<dbReference type="PROSITE" id="PS01186">
    <property type="entry name" value="EGF_2"/>
    <property type="match status" value="1"/>
</dbReference>
<sequence>MNKCADIDECRGYTAVCDRNAWCTNTIGSYQCECMAAYRGDGSHCTFVGLGRSSLDCRDCSPNATCENGICQCKPGFEGDGFNCTDVNECFRMPYACDKNAECLNREGSYICSCLPGYAGNGYNCTKTKIANNFGTTDAMEDHVISSLIWKHVSKCVRLQTFWLELAIGSNGTILIILR</sequence>
<dbReference type="GO" id="GO:0005615">
    <property type="term" value="C:extracellular space"/>
    <property type="evidence" value="ECO:0007669"/>
    <property type="project" value="TreeGrafter"/>
</dbReference>
<dbReference type="Gene3D" id="2.10.25.10">
    <property type="entry name" value="Laminin"/>
    <property type="match status" value="3"/>
</dbReference>
<dbReference type="PROSITE" id="PS50026">
    <property type="entry name" value="EGF_3"/>
    <property type="match status" value="2"/>
</dbReference>
<comment type="caution">
    <text evidence="7">The sequence shown here is derived from an EMBL/GenBank/DDBJ whole genome shotgun (WGS) entry which is preliminary data.</text>
</comment>
<dbReference type="PANTHER" id="PTHR24042:SF5">
    <property type="entry name" value="EGF-LIKE CALCIUM-BINDING DOMAIN-CONTAINING PROTEIN"/>
    <property type="match status" value="1"/>
</dbReference>
<evidence type="ECO:0000256" key="3">
    <source>
        <dbReference type="ARBA" id="ARBA00023157"/>
    </source>
</evidence>
<dbReference type="GO" id="GO:0008201">
    <property type="term" value="F:heparin binding"/>
    <property type="evidence" value="ECO:0007669"/>
    <property type="project" value="TreeGrafter"/>
</dbReference>
<keyword evidence="3" id="KW-1015">Disulfide bond</keyword>
<reference evidence="7" key="1">
    <citation type="submission" date="2021-06" db="EMBL/GenBank/DDBJ databases">
        <title>Parelaphostrongylus tenuis whole genome reference sequence.</title>
        <authorList>
            <person name="Garwood T.J."/>
            <person name="Larsen P.A."/>
            <person name="Fountain-Jones N.M."/>
            <person name="Garbe J.R."/>
            <person name="Macchietto M.G."/>
            <person name="Kania S.A."/>
            <person name="Gerhold R.W."/>
            <person name="Richards J.E."/>
            <person name="Wolf T.M."/>
        </authorList>
    </citation>
    <scope>NUCLEOTIDE SEQUENCE</scope>
    <source>
        <strain evidence="7">MNPRO001-30</strain>
        <tissue evidence="7">Meninges</tissue>
    </source>
</reference>
<dbReference type="Pfam" id="PF07645">
    <property type="entry name" value="EGF_CA"/>
    <property type="match status" value="2"/>
</dbReference>
<dbReference type="InterPro" id="IPR000152">
    <property type="entry name" value="EGF-type_Asp/Asn_hydroxyl_site"/>
</dbReference>
<keyword evidence="2" id="KW-0677">Repeat</keyword>
<evidence type="ECO:0000256" key="1">
    <source>
        <dbReference type="ARBA" id="ARBA00022536"/>
    </source>
</evidence>
<dbReference type="InterPro" id="IPR018097">
    <property type="entry name" value="EGF_Ca-bd_CS"/>
</dbReference>
<keyword evidence="8" id="KW-1185">Reference proteome</keyword>
<dbReference type="GO" id="GO:0005509">
    <property type="term" value="F:calcium ion binding"/>
    <property type="evidence" value="ECO:0007669"/>
    <property type="project" value="InterPro"/>
</dbReference>
<dbReference type="InterPro" id="IPR013032">
    <property type="entry name" value="EGF-like_CS"/>
</dbReference>
<dbReference type="Pfam" id="PF12661">
    <property type="entry name" value="hEGF"/>
    <property type="match status" value="1"/>
</dbReference>
<dbReference type="PROSITE" id="PS01187">
    <property type="entry name" value="EGF_CA"/>
    <property type="match status" value="1"/>
</dbReference>
<name>A0AAD5QPG5_PARTN</name>
<dbReference type="FunFam" id="2.10.25.10:FF:000653">
    <property type="entry name" value="Putative Fibrillin-1"/>
    <property type="match status" value="1"/>
</dbReference>
<feature type="domain" description="EGF-like" evidence="6">
    <location>
        <begin position="6"/>
        <end position="46"/>
    </location>
</feature>
<proteinExistence type="predicted"/>
<evidence type="ECO:0000256" key="5">
    <source>
        <dbReference type="PROSITE-ProRule" id="PRU00076"/>
    </source>
</evidence>
<evidence type="ECO:0000313" key="8">
    <source>
        <dbReference type="Proteomes" id="UP001196413"/>
    </source>
</evidence>
<evidence type="ECO:0000313" key="7">
    <source>
        <dbReference type="EMBL" id="KAJ1357822.1"/>
    </source>
</evidence>
<evidence type="ECO:0000259" key="6">
    <source>
        <dbReference type="PROSITE" id="PS50026"/>
    </source>
</evidence>
<keyword evidence="4" id="KW-0325">Glycoprotein</keyword>
<protein>
    <recommendedName>
        <fullName evidence="6">EGF-like domain-containing protein</fullName>
    </recommendedName>
</protein>
<dbReference type="SMART" id="SM00179">
    <property type="entry name" value="EGF_CA"/>
    <property type="match status" value="2"/>
</dbReference>
<dbReference type="AlphaFoldDB" id="A0AAD5QPG5"/>
<dbReference type="InterPro" id="IPR000742">
    <property type="entry name" value="EGF"/>
</dbReference>
<dbReference type="InterPro" id="IPR009030">
    <property type="entry name" value="Growth_fac_rcpt_cys_sf"/>
</dbReference>
<dbReference type="PANTHER" id="PTHR24042">
    <property type="entry name" value="NEL HOMOLOG"/>
    <property type="match status" value="1"/>
</dbReference>
<dbReference type="Proteomes" id="UP001196413">
    <property type="component" value="Unassembled WGS sequence"/>
</dbReference>
<dbReference type="FunFam" id="2.10.25.10:FF:000731">
    <property type="entry name" value="Wall-associated receptor kinase 2"/>
    <property type="match status" value="1"/>
</dbReference>
<organism evidence="7 8">
    <name type="scientific">Parelaphostrongylus tenuis</name>
    <name type="common">Meningeal worm</name>
    <dbReference type="NCBI Taxonomy" id="148309"/>
    <lineage>
        <taxon>Eukaryota</taxon>
        <taxon>Metazoa</taxon>
        <taxon>Ecdysozoa</taxon>
        <taxon>Nematoda</taxon>
        <taxon>Chromadorea</taxon>
        <taxon>Rhabditida</taxon>
        <taxon>Rhabditina</taxon>
        <taxon>Rhabditomorpha</taxon>
        <taxon>Strongyloidea</taxon>
        <taxon>Metastrongylidae</taxon>
        <taxon>Parelaphostrongylus</taxon>
    </lineage>
</organism>
<dbReference type="EMBL" id="JAHQIW010003240">
    <property type="protein sequence ID" value="KAJ1357822.1"/>
    <property type="molecule type" value="Genomic_DNA"/>
</dbReference>
<evidence type="ECO:0000256" key="4">
    <source>
        <dbReference type="ARBA" id="ARBA00023180"/>
    </source>
</evidence>
<feature type="domain" description="EGF-like" evidence="6">
    <location>
        <begin position="86"/>
        <end position="126"/>
    </location>
</feature>
<gene>
    <name evidence="7" type="ORF">KIN20_016069</name>
</gene>
<comment type="caution">
    <text evidence="5">Lacks conserved residue(s) required for the propagation of feature annotation.</text>
</comment>
<dbReference type="InterPro" id="IPR051586">
    <property type="entry name" value="PKC-binding_NELL"/>
</dbReference>
<evidence type="ECO:0000256" key="2">
    <source>
        <dbReference type="ARBA" id="ARBA00022737"/>
    </source>
</evidence>
<accession>A0AAD5QPG5</accession>
<dbReference type="CDD" id="cd00054">
    <property type="entry name" value="EGF_CA"/>
    <property type="match status" value="2"/>
</dbReference>
<dbReference type="InterPro" id="IPR001881">
    <property type="entry name" value="EGF-like_Ca-bd_dom"/>
</dbReference>
<keyword evidence="1 5" id="KW-0245">EGF-like domain</keyword>
<dbReference type="SMART" id="SM00181">
    <property type="entry name" value="EGF"/>
    <property type="match status" value="3"/>
</dbReference>